<evidence type="ECO:0008006" key="5">
    <source>
        <dbReference type="Google" id="ProtNLM"/>
    </source>
</evidence>
<name>A0A9W6BSQ5_9CHLO</name>
<gene>
    <name evidence="3" type="primary">PLEST002815</name>
    <name evidence="3" type="ORF">PLESTB_001229300</name>
</gene>
<sequence length="562" mass="59406">MVSTRSGRVVSTETTSFGRITRSRAKKDTEVLQEEAAADLGQPEVTSPAPHLFTPTLQPVAMSPPPFVGFGSPVAPGAYTGTPMQQEMGGTPFQERVVKTIGKSLASTPAIFTPLAAPAATATTTAKAAAATPSAKEVNRIARVPLPGDAGSDETGRFVSSEDEPAGPASPPGEPDAPEHYAPAEVCPARKGVNLLAVFVVSSIFFTLAIALLLSPCLNQEQYAAMNSRSYERVCKGLVRIRGDAADRAEHLRALTVNRAALLHRGLPPAAADALDQVWATVKHAHVAAWTAASPLAAQAKEHVAPLWDRAQPALQRTYMGVLTRAAPVLESLVERLMSATARPPAAPTLITCLAFDGFLALLDQTSVPPEYLRELWDKAARDVAIKQKATVWLLTCGHDTDCATAERGLLAEAASYIELDGAFYGAADSAGKLQRELVRFLRAYPDGLVLVTQPEALHPNSLAVLANAASEGGHLQMDGRPVATKRALFLFLVQHPAAAGPDGEAAVKRWLTESISARGSDAEHTSAVTLSFRRRVDAVLPVRRLQAVPPPVASAAATEEL</sequence>
<dbReference type="Proteomes" id="UP001165080">
    <property type="component" value="Unassembled WGS sequence"/>
</dbReference>
<evidence type="ECO:0000313" key="4">
    <source>
        <dbReference type="Proteomes" id="UP001165080"/>
    </source>
</evidence>
<proteinExistence type="predicted"/>
<dbReference type="AlphaFoldDB" id="A0A9W6BSQ5"/>
<reference evidence="3 4" key="1">
    <citation type="journal article" date="2023" name="Commun. Biol.">
        <title>Reorganization of the ancestral sex-determining regions during the evolution of trioecy in Pleodorina starrii.</title>
        <authorList>
            <person name="Takahashi K."/>
            <person name="Suzuki S."/>
            <person name="Kawai-Toyooka H."/>
            <person name="Yamamoto K."/>
            <person name="Hamaji T."/>
            <person name="Ootsuki R."/>
            <person name="Yamaguchi H."/>
            <person name="Kawachi M."/>
            <person name="Higashiyama T."/>
            <person name="Nozaki H."/>
        </authorList>
    </citation>
    <scope>NUCLEOTIDE SEQUENCE [LARGE SCALE GENOMIC DNA]</scope>
    <source>
        <strain evidence="3 4">NIES-4479</strain>
    </source>
</reference>
<comment type="caution">
    <text evidence="3">The sequence shown here is derived from an EMBL/GenBank/DDBJ whole genome shotgun (WGS) entry which is preliminary data.</text>
</comment>
<dbReference type="OrthoDB" id="545528at2759"/>
<keyword evidence="2" id="KW-1133">Transmembrane helix</keyword>
<accession>A0A9W6BSQ5</accession>
<evidence type="ECO:0000313" key="3">
    <source>
        <dbReference type="EMBL" id="GLC57458.1"/>
    </source>
</evidence>
<organism evidence="3 4">
    <name type="scientific">Pleodorina starrii</name>
    <dbReference type="NCBI Taxonomy" id="330485"/>
    <lineage>
        <taxon>Eukaryota</taxon>
        <taxon>Viridiplantae</taxon>
        <taxon>Chlorophyta</taxon>
        <taxon>core chlorophytes</taxon>
        <taxon>Chlorophyceae</taxon>
        <taxon>CS clade</taxon>
        <taxon>Chlamydomonadales</taxon>
        <taxon>Volvocaceae</taxon>
        <taxon>Pleodorina</taxon>
    </lineage>
</organism>
<dbReference type="EMBL" id="BRXU01000019">
    <property type="protein sequence ID" value="GLC57458.1"/>
    <property type="molecule type" value="Genomic_DNA"/>
</dbReference>
<feature type="region of interest" description="Disordered" evidence="1">
    <location>
        <begin position="20"/>
        <end position="51"/>
    </location>
</feature>
<feature type="transmembrane region" description="Helical" evidence="2">
    <location>
        <begin position="193"/>
        <end position="214"/>
    </location>
</feature>
<feature type="region of interest" description="Disordered" evidence="1">
    <location>
        <begin position="142"/>
        <end position="181"/>
    </location>
</feature>
<evidence type="ECO:0000256" key="2">
    <source>
        <dbReference type="SAM" id="Phobius"/>
    </source>
</evidence>
<keyword evidence="2" id="KW-0472">Membrane</keyword>
<evidence type="ECO:0000256" key="1">
    <source>
        <dbReference type="SAM" id="MobiDB-lite"/>
    </source>
</evidence>
<protein>
    <recommendedName>
        <fullName evidence="5">Transmembrane protein</fullName>
    </recommendedName>
</protein>
<keyword evidence="2" id="KW-0812">Transmembrane</keyword>
<keyword evidence="4" id="KW-1185">Reference proteome</keyword>